<dbReference type="InterPro" id="IPR011004">
    <property type="entry name" value="Trimer_LpxA-like_sf"/>
</dbReference>
<keyword evidence="5" id="KW-0548">Nucleotidyltransferase</keyword>
<dbReference type="SUPFAM" id="SSF53448">
    <property type="entry name" value="Nucleotide-diphospho-sugar transferases"/>
    <property type="match status" value="1"/>
</dbReference>
<dbReference type="EMBL" id="SKFG01000002">
    <property type="protein sequence ID" value="TCZ80057.1"/>
    <property type="molecule type" value="Genomic_DNA"/>
</dbReference>
<accession>A0A4R4EJZ8</accession>
<reference evidence="5 6" key="1">
    <citation type="submission" date="2019-03" db="EMBL/GenBank/DDBJ databases">
        <authorList>
            <person name="Kim M.K.M."/>
        </authorList>
    </citation>
    <scope>NUCLEOTIDE SEQUENCE [LARGE SCALE GENOMIC DNA]</scope>
    <source>
        <strain evidence="5 6">18JY21-1</strain>
    </source>
</reference>
<dbReference type="Pfam" id="PF24894">
    <property type="entry name" value="Hexapep_GlmU"/>
    <property type="match status" value="1"/>
</dbReference>
<dbReference type="PANTHER" id="PTHR43523:SF6">
    <property type="entry name" value="GLYCOGEN BIOSYNTHESIS PROTEIN GLGD"/>
    <property type="match status" value="1"/>
</dbReference>
<evidence type="ECO:0000256" key="2">
    <source>
        <dbReference type="ARBA" id="ARBA00023056"/>
    </source>
</evidence>
<dbReference type="Proteomes" id="UP000295418">
    <property type="component" value="Unassembled WGS sequence"/>
</dbReference>
<evidence type="ECO:0000313" key="6">
    <source>
        <dbReference type="Proteomes" id="UP000295418"/>
    </source>
</evidence>
<keyword evidence="2" id="KW-0320">Glycogen biosynthesis</keyword>
<dbReference type="Gene3D" id="3.90.550.10">
    <property type="entry name" value="Spore Coat Polysaccharide Biosynthesis Protein SpsA, Chain A"/>
    <property type="match status" value="1"/>
</dbReference>
<dbReference type="InterPro" id="IPR011832">
    <property type="entry name" value="GlgDAde_trans"/>
</dbReference>
<dbReference type="PANTHER" id="PTHR43523">
    <property type="entry name" value="GLUCOSE-1-PHOSPHATE ADENYLYLTRANSFERASE-RELATED"/>
    <property type="match status" value="1"/>
</dbReference>
<dbReference type="EC" id="2.7.7.27" evidence="5"/>
<dbReference type="NCBIfam" id="TIGR02092">
    <property type="entry name" value="glgD"/>
    <property type="match status" value="1"/>
</dbReference>
<comment type="similarity">
    <text evidence="1">Belongs to the bacterial/plant glucose-1-phosphate adenylyltransferase family.</text>
</comment>
<feature type="domain" description="Nucleotidyl transferase" evidence="3">
    <location>
        <begin position="17"/>
        <end position="160"/>
    </location>
</feature>
<gene>
    <name evidence="5" type="primary">glgD</name>
    <name evidence="5" type="ORF">E0485_04160</name>
</gene>
<comment type="caution">
    <text evidence="5">The sequence shown here is derived from an EMBL/GenBank/DDBJ whole genome shotgun (WGS) entry which is preliminary data.</text>
</comment>
<feature type="domain" description="Glucose-1-phosphate adenylyltransferase/Bifunctional protein GlmU-like C-terminal hexapeptide" evidence="4">
    <location>
        <begin position="282"/>
        <end position="354"/>
    </location>
</feature>
<organism evidence="5 6">
    <name type="scientific">Paenibacillus albiflavus</name>
    <dbReference type="NCBI Taxonomy" id="2545760"/>
    <lineage>
        <taxon>Bacteria</taxon>
        <taxon>Bacillati</taxon>
        <taxon>Bacillota</taxon>
        <taxon>Bacilli</taxon>
        <taxon>Bacillales</taxon>
        <taxon>Paenibacillaceae</taxon>
        <taxon>Paenibacillus</taxon>
    </lineage>
</organism>
<evidence type="ECO:0000256" key="1">
    <source>
        <dbReference type="ARBA" id="ARBA00010443"/>
    </source>
</evidence>
<dbReference type="GO" id="GO:0008878">
    <property type="term" value="F:glucose-1-phosphate adenylyltransferase activity"/>
    <property type="evidence" value="ECO:0007669"/>
    <property type="project" value="UniProtKB-EC"/>
</dbReference>
<name>A0A4R4EJZ8_9BACL</name>
<dbReference type="CDD" id="cd02508">
    <property type="entry name" value="ADP_Glucose_PP"/>
    <property type="match status" value="1"/>
</dbReference>
<proteinExistence type="inferred from homology"/>
<evidence type="ECO:0000313" key="5">
    <source>
        <dbReference type="EMBL" id="TCZ80057.1"/>
    </source>
</evidence>
<dbReference type="InterPro" id="IPR056818">
    <property type="entry name" value="GlmU/GlgC-like_hexapep"/>
</dbReference>
<dbReference type="InterPro" id="IPR029044">
    <property type="entry name" value="Nucleotide-diphossugar_trans"/>
</dbReference>
<dbReference type="GO" id="GO:0005978">
    <property type="term" value="P:glycogen biosynthetic process"/>
    <property type="evidence" value="ECO:0007669"/>
    <property type="project" value="UniProtKB-KW"/>
</dbReference>
<dbReference type="CDD" id="cd04651">
    <property type="entry name" value="LbH_G1P_AT_C"/>
    <property type="match status" value="1"/>
</dbReference>
<keyword evidence="6" id="KW-1185">Reference proteome</keyword>
<dbReference type="OrthoDB" id="9801810at2"/>
<dbReference type="SUPFAM" id="SSF51161">
    <property type="entry name" value="Trimeric LpxA-like enzymes"/>
    <property type="match status" value="1"/>
</dbReference>
<evidence type="ECO:0000259" key="3">
    <source>
        <dbReference type="Pfam" id="PF00483"/>
    </source>
</evidence>
<dbReference type="AlphaFoldDB" id="A0A4R4EJZ8"/>
<evidence type="ECO:0000259" key="4">
    <source>
        <dbReference type="Pfam" id="PF24894"/>
    </source>
</evidence>
<sequence>MQQLMGIINLDHELDQLGELTYFRCGAAVPFAGRYRLIDFVLSNMVHAQIQDIALFVRRKYRSLLDHLGEGKPWDLGHKRGGLFILPPDWHDPTDKSRGDLQHFHNNMDFIHRGTANYIVHTGSQHISTVDFQDVFRYHKQQNADVTLVYTKVPQLEEHHTTCVRLEIDEKAGKVLNIHHELNHPNVYMEMFIIEKSLFVELVQHCIAHGQSFFFRDAIQRNRHNLKISAYEYKGYHAVINSVQSYYRTSLDLLNQENYAQLFKPKMVYTKIKYEPPARYLNNAQVTNSLISNGCVIEGTVENSILFRGVKVHKGAHIKNAIIMQKCEIDPNTLLENVIIDKEVHITSNRMLIGDVKKPFMIAKRHAL</sequence>
<dbReference type="Gene3D" id="2.160.10.10">
    <property type="entry name" value="Hexapeptide repeat proteins"/>
    <property type="match status" value="1"/>
</dbReference>
<dbReference type="InterPro" id="IPR011831">
    <property type="entry name" value="ADP-Glc_PPase"/>
</dbReference>
<keyword evidence="5" id="KW-0808">Transferase</keyword>
<protein>
    <submittedName>
        <fullName evidence="5">Glucose-1-phosphate adenylyltransferase subunit GlgD</fullName>
        <ecNumber evidence="5">2.7.7.27</ecNumber>
    </submittedName>
</protein>
<dbReference type="Pfam" id="PF00483">
    <property type="entry name" value="NTP_transferase"/>
    <property type="match status" value="1"/>
</dbReference>
<dbReference type="InterPro" id="IPR005835">
    <property type="entry name" value="NTP_transferase_dom"/>
</dbReference>
<dbReference type="RefSeq" id="WP_132416704.1">
    <property type="nucleotide sequence ID" value="NZ_SKFG01000002.1"/>
</dbReference>